<accession>A0AC60R203</accession>
<evidence type="ECO:0000313" key="2">
    <source>
        <dbReference type="Proteomes" id="UP000805193"/>
    </source>
</evidence>
<comment type="caution">
    <text evidence="1">The sequence shown here is derived from an EMBL/GenBank/DDBJ whole genome shotgun (WGS) entry which is preliminary data.</text>
</comment>
<protein>
    <submittedName>
        <fullName evidence="1">Uncharacterized protein</fullName>
    </submittedName>
</protein>
<reference evidence="1 2" key="1">
    <citation type="journal article" date="2020" name="Cell">
        <title>Large-Scale Comparative Analyses of Tick Genomes Elucidate Their Genetic Diversity and Vector Capacities.</title>
        <authorList>
            <consortium name="Tick Genome and Microbiome Consortium (TIGMIC)"/>
            <person name="Jia N."/>
            <person name="Wang J."/>
            <person name="Shi W."/>
            <person name="Du L."/>
            <person name="Sun Y."/>
            <person name="Zhan W."/>
            <person name="Jiang J.F."/>
            <person name="Wang Q."/>
            <person name="Zhang B."/>
            <person name="Ji P."/>
            <person name="Bell-Sakyi L."/>
            <person name="Cui X.M."/>
            <person name="Yuan T.T."/>
            <person name="Jiang B.G."/>
            <person name="Yang W.F."/>
            <person name="Lam T.T."/>
            <person name="Chang Q.C."/>
            <person name="Ding S.J."/>
            <person name="Wang X.J."/>
            <person name="Zhu J.G."/>
            <person name="Ruan X.D."/>
            <person name="Zhao L."/>
            <person name="Wei J.T."/>
            <person name="Ye R.Z."/>
            <person name="Que T.C."/>
            <person name="Du C.H."/>
            <person name="Zhou Y.H."/>
            <person name="Cheng J.X."/>
            <person name="Dai P.F."/>
            <person name="Guo W.B."/>
            <person name="Han X.H."/>
            <person name="Huang E.J."/>
            <person name="Li L.F."/>
            <person name="Wei W."/>
            <person name="Gao Y.C."/>
            <person name="Liu J.Z."/>
            <person name="Shao H.Z."/>
            <person name="Wang X."/>
            <person name="Wang C.C."/>
            <person name="Yang T.C."/>
            <person name="Huo Q.B."/>
            <person name="Li W."/>
            <person name="Chen H.Y."/>
            <person name="Chen S.E."/>
            <person name="Zhou L.G."/>
            <person name="Ni X.B."/>
            <person name="Tian J.H."/>
            <person name="Sheng Y."/>
            <person name="Liu T."/>
            <person name="Pan Y.S."/>
            <person name="Xia L.Y."/>
            <person name="Li J."/>
            <person name="Zhao F."/>
            <person name="Cao W.C."/>
        </authorList>
    </citation>
    <scope>NUCLEOTIDE SEQUENCE [LARGE SCALE GENOMIC DNA]</scope>
    <source>
        <strain evidence="1">Iper-2018</strain>
    </source>
</reference>
<name>A0AC60R203_IXOPE</name>
<organism evidence="1 2">
    <name type="scientific">Ixodes persulcatus</name>
    <name type="common">Taiga tick</name>
    <dbReference type="NCBI Taxonomy" id="34615"/>
    <lineage>
        <taxon>Eukaryota</taxon>
        <taxon>Metazoa</taxon>
        <taxon>Ecdysozoa</taxon>
        <taxon>Arthropoda</taxon>
        <taxon>Chelicerata</taxon>
        <taxon>Arachnida</taxon>
        <taxon>Acari</taxon>
        <taxon>Parasitiformes</taxon>
        <taxon>Ixodida</taxon>
        <taxon>Ixodoidea</taxon>
        <taxon>Ixodidae</taxon>
        <taxon>Ixodinae</taxon>
        <taxon>Ixodes</taxon>
    </lineage>
</organism>
<sequence>MEVTGPTIGATQQSPDLVSDIAELRRAVQDLTTTCIEVAAQEGRQRYAAFLDISKAHDTVDRNIPWSRLRGLGINGADVNLLQALYAGVSVRIEWEDHMTKRLPVPRGSDVGFDLSYRMEGVWKRQRIPALTYADDVVLLEDAPGHLQVLLDICGELATHLRLRFNQSKSAVLVWGDRDGPNQEPEEQWWYLQGGKLTKQNTVKYLGVTLAAESDYVKVHKREKRLGVIRGKGVLANKTTWTFSRFEVVRGLWKMAIVPGLTYANGVHRKQENSWREDKRDCGKNRLGSPENSTQRGCPGRPRLVVLRSQRSQRQGTDSRMGIGPTAPCAT</sequence>
<dbReference type="EMBL" id="JABSTQ010001538">
    <property type="protein sequence ID" value="KAG0444747.1"/>
    <property type="molecule type" value="Genomic_DNA"/>
</dbReference>
<dbReference type="Proteomes" id="UP000805193">
    <property type="component" value="Unassembled WGS sequence"/>
</dbReference>
<gene>
    <name evidence="1" type="ORF">HPB47_013427</name>
</gene>
<keyword evidence="2" id="KW-1185">Reference proteome</keyword>
<evidence type="ECO:0000313" key="1">
    <source>
        <dbReference type="EMBL" id="KAG0444747.1"/>
    </source>
</evidence>
<proteinExistence type="predicted"/>